<feature type="coiled-coil region" evidence="3">
    <location>
        <begin position="102"/>
        <end position="129"/>
    </location>
</feature>
<dbReference type="SUPFAM" id="SSF56349">
    <property type="entry name" value="DNA breaking-rejoining enzymes"/>
    <property type="match status" value="1"/>
</dbReference>
<sequence length="1310" mass="149053">MGPKRQGRKRQAPYDPELLENWTVNRLRSELISKNITFPTNAKRMALVRLLRPATSSVDDVSDGGHDTMLAVPQESSARSQNATPNVNNNNNDRTAVLVDLVSKLSSNVQNLQQNVISLNNKVTVLTNNLPQNNNISTSPIVPSTSSRSPVVNDSVDGSQPIQNTITSVPITSPSSTGNYSIESAMQSFQTSSFNRHVPTAAAGSEAQAREVDTRGYKRTCYGYSAESLPLVETISPQLRNNITAGRDVNLASLLIPFYAGLCSDNIEQFPYHNKPDPRLNRSLSIGEFVQAFSIYKNVMCSAYPQRRNELDLYERDIVDMATRYGGRGFYEYHKQFSLQSAAHLNYNNIMVDWSVRNNALFCNIFANLKPNTCEHCHSTLHLTGFCPSLVHKEGTRGTLNYPTTKGTKSDFYGRSIVKHNGREVCNNYNGEKGCNYAKCYNLHICLLCKKDHSLNECNVSKNEEGPQKSGAHMFRKRLQYELIKHPDIKFTDYLIHGLKHGFHTGLRCLPDFSIECKNLLSAMSQPESVNSLIDTEIQKGYLCGPFHNIPYEHFRINPIGVAEGKYSRKKRLIVDLSAPHDDELNPSLNELIDKEEFSLSYVKIDDAVDIIKKLGQGAWLIKTDITDAFKIIPVSPHLWPYQGIKWNNKYYFFKQLVFGSRSSPKIFDNISQAVCWIATNNYCIKNILHLLDDFLVIEPQSADAVQTKDTLLAIFDSLGIPLSAKKTVGPCKVIEYLGIFLDSELMEARLPLEKVNRICEFIETFRNRKHCTKKEILSLLGHMNFASRVILHGRSFVSHLIALSTKAKKLHHRIQLNLDCRLDLDMWLLFLKEWNGVSFFINDNITEAADMELYTDATQKSFAGFYKNQWFQGDFPLEVMDEQTSMAFFELYPIVMACVLWGHNWNRKRILFHCDNMSTVDIISKGRSKVKSIMKLMRKLTFHAATHHFIIHAQHIPDAEIQNTSTGCRRDVSALPIAFPNNDVLEQQARNLWDLSLCRRTKQTYRSALQSFITFMNMSGIQGSIMCLPSISEDHLIYFATHCKNSKNLQHDTIKMYIAGVRYHYLRAGLNDPTAGTERLPYIMRGIKKSQNNVSRNRLPITSEVLKRLCNLLSTGVFSPFMDLMLQCAFVTAFFGFLRCGEFTCKTKDDYLNCVIIDDVEISLLHDRFVLKLKTSKTDPFRLGVEITINENDIFRPVHIMNKYLKYRLQLGALANFPLFVESELDSSRPLSRATFINYLRQLLIRLGYKESDFCGHSFRIGAATSAAAAGIEDHIIQTLGRWSSDCYIRYIRTDKRVISKAQQIMCHF</sequence>
<dbReference type="SUPFAM" id="SSF56672">
    <property type="entry name" value="DNA/RNA polymerases"/>
    <property type="match status" value="1"/>
</dbReference>
<protein>
    <recommendedName>
        <fullName evidence="5">Reverse transcriptase domain-containing protein</fullName>
    </recommendedName>
</protein>
<keyword evidence="1" id="KW-0238">DNA-binding</keyword>
<dbReference type="GO" id="GO:0006310">
    <property type="term" value="P:DNA recombination"/>
    <property type="evidence" value="ECO:0007669"/>
    <property type="project" value="UniProtKB-KW"/>
</dbReference>
<dbReference type="GO" id="GO:0003677">
    <property type="term" value="F:DNA binding"/>
    <property type="evidence" value="ECO:0007669"/>
    <property type="project" value="UniProtKB-KW"/>
</dbReference>
<evidence type="ECO:0000313" key="6">
    <source>
        <dbReference type="EMBL" id="CAG2197224.1"/>
    </source>
</evidence>
<dbReference type="InterPro" id="IPR052055">
    <property type="entry name" value="Hepadnavirus_pol/RT"/>
</dbReference>
<dbReference type="InterPro" id="IPR011010">
    <property type="entry name" value="DNA_brk_join_enz"/>
</dbReference>
<dbReference type="PANTHER" id="PTHR33050:SF8">
    <property type="entry name" value="REVERSE TRANSCRIPTASE DOMAIN-CONTAINING PROTEIN"/>
    <property type="match status" value="1"/>
</dbReference>
<dbReference type="CDD" id="cd09275">
    <property type="entry name" value="RNase_HI_RT_DIRS1"/>
    <property type="match status" value="1"/>
</dbReference>
<accession>A0A8S3QSG9</accession>
<dbReference type="InterPro" id="IPR043502">
    <property type="entry name" value="DNA/RNA_pol_sf"/>
</dbReference>
<dbReference type="GO" id="GO:0015074">
    <property type="term" value="P:DNA integration"/>
    <property type="evidence" value="ECO:0007669"/>
    <property type="project" value="InterPro"/>
</dbReference>
<dbReference type="Gene3D" id="1.10.443.10">
    <property type="entry name" value="Intergrase catalytic core"/>
    <property type="match status" value="1"/>
</dbReference>
<dbReference type="Pfam" id="PF00078">
    <property type="entry name" value="RVT_1"/>
    <property type="match status" value="1"/>
</dbReference>
<keyword evidence="3" id="KW-0175">Coiled coil</keyword>
<evidence type="ECO:0000256" key="3">
    <source>
        <dbReference type="SAM" id="Coils"/>
    </source>
</evidence>
<evidence type="ECO:0000256" key="2">
    <source>
        <dbReference type="ARBA" id="ARBA00023172"/>
    </source>
</evidence>
<feature type="domain" description="Reverse transcriptase" evidence="5">
    <location>
        <begin position="544"/>
        <end position="742"/>
    </location>
</feature>
<dbReference type="InterPro" id="IPR010998">
    <property type="entry name" value="Integrase_recombinase_N"/>
</dbReference>
<evidence type="ECO:0000256" key="4">
    <source>
        <dbReference type="SAM" id="MobiDB-lite"/>
    </source>
</evidence>
<dbReference type="Gene3D" id="3.10.10.10">
    <property type="entry name" value="HIV Type 1 Reverse Transcriptase, subunit A, domain 1"/>
    <property type="match status" value="1"/>
</dbReference>
<dbReference type="Proteomes" id="UP000683360">
    <property type="component" value="Unassembled WGS sequence"/>
</dbReference>
<keyword evidence="7" id="KW-1185">Reference proteome</keyword>
<evidence type="ECO:0000256" key="1">
    <source>
        <dbReference type="ARBA" id="ARBA00023125"/>
    </source>
</evidence>
<dbReference type="InterPro" id="IPR043128">
    <property type="entry name" value="Rev_trsase/Diguanyl_cyclase"/>
</dbReference>
<keyword evidence="2" id="KW-0233">DNA recombination</keyword>
<dbReference type="PROSITE" id="PS50878">
    <property type="entry name" value="RT_POL"/>
    <property type="match status" value="1"/>
</dbReference>
<dbReference type="SUPFAM" id="SSF47823">
    <property type="entry name" value="lambda integrase-like, N-terminal domain"/>
    <property type="match status" value="1"/>
</dbReference>
<evidence type="ECO:0000259" key="5">
    <source>
        <dbReference type="PROSITE" id="PS50878"/>
    </source>
</evidence>
<proteinExistence type="predicted"/>
<dbReference type="OrthoDB" id="6155893at2759"/>
<dbReference type="Gene3D" id="1.10.150.130">
    <property type="match status" value="1"/>
</dbReference>
<feature type="region of interest" description="Disordered" evidence="4">
    <location>
        <begin position="136"/>
        <end position="171"/>
    </location>
</feature>
<dbReference type="InterPro" id="IPR000477">
    <property type="entry name" value="RT_dom"/>
</dbReference>
<organism evidence="6 7">
    <name type="scientific">Mytilus edulis</name>
    <name type="common">Blue mussel</name>
    <dbReference type="NCBI Taxonomy" id="6550"/>
    <lineage>
        <taxon>Eukaryota</taxon>
        <taxon>Metazoa</taxon>
        <taxon>Spiralia</taxon>
        <taxon>Lophotrochozoa</taxon>
        <taxon>Mollusca</taxon>
        <taxon>Bivalvia</taxon>
        <taxon>Autobranchia</taxon>
        <taxon>Pteriomorphia</taxon>
        <taxon>Mytilida</taxon>
        <taxon>Mytiloidea</taxon>
        <taxon>Mytilidae</taxon>
        <taxon>Mytilinae</taxon>
        <taxon>Mytilus</taxon>
    </lineage>
</organism>
<evidence type="ECO:0000313" key="7">
    <source>
        <dbReference type="Proteomes" id="UP000683360"/>
    </source>
</evidence>
<name>A0A8S3QSG9_MYTED</name>
<dbReference type="InterPro" id="IPR013762">
    <property type="entry name" value="Integrase-like_cat_sf"/>
</dbReference>
<dbReference type="PANTHER" id="PTHR33050">
    <property type="entry name" value="REVERSE TRANSCRIPTASE DOMAIN-CONTAINING PROTEIN"/>
    <property type="match status" value="1"/>
</dbReference>
<dbReference type="Gene3D" id="3.30.70.270">
    <property type="match status" value="1"/>
</dbReference>
<reference evidence="6" key="1">
    <citation type="submission" date="2021-03" db="EMBL/GenBank/DDBJ databases">
        <authorList>
            <person name="Bekaert M."/>
        </authorList>
    </citation>
    <scope>NUCLEOTIDE SEQUENCE</scope>
</reference>
<dbReference type="EMBL" id="CAJPWZ010000642">
    <property type="protein sequence ID" value="CAG2197224.1"/>
    <property type="molecule type" value="Genomic_DNA"/>
</dbReference>
<comment type="caution">
    <text evidence="6">The sequence shown here is derived from an EMBL/GenBank/DDBJ whole genome shotgun (WGS) entry which is preliminary data.</text>
</comment>
<feature type="compositionally biased region" description="Low complexity" evidence="4">
    <location>
        <begin position="136"/>
        <end position="152"/>
    </location>
</feature>
<gene>
    <name evidence="6" type="ORF">MEDL_12052</name>
</gene>